<keyword evidence="2" id="KW-1185">Reference proteome</keyword>
<accession>A0ABQ0JKV8</accession>
<dbReference type="EMBL" id="BBMS01000063">
    <property type="protein sequence ID" value="GAL29387.1"/>
    <property type="molecule type" value="Genomic_DNA"/>
</dbReference>
<sequence>MLFEHTAKVITIIKSAAMCDFSYRIVLIDTLLSPIES</sequence>
<evidence type="ECO:0000313" key="2">
    <source>
        <dbReference type="Proteomes" id="UP000029223"/>
    </source>
</evidence>
<evidence type="ECO:0000313" key="1">
    <source>
        <dbReference type="EMBL" id="GAL29387.1"/>
    </source>
</evidence>
<comment type="caution">
    <text evidence="1">The sequence shown here is derived from an EMBL/GenBank/DDBJ whole genome shotgun (WGS) entry which is preliminary data.</text>
</comment>
<name>A0ABQ0JKV8_9VIBR</name>
<reference evidence="2" key="1">
    <citation type="submission" date="2014-09" db="EMBL/GenBank/DDBJ databases">
        <title>Vibrio variabilis JCM 19239. (C206) whole genome shotgun sequence.</title>
        <authorList>
            <person name="Sawabe T."/>
            <person name="Meirelles P."/>
            <person name="Nakanishi M."/>
            <person name="Sayaka M."/>
            <person name="Hattori M."/>
            <person name="Ohkuma M."/>
        </authorList>
    </citation>
    <scope>NUCLEOTIDE SEQUENCE [LARGE SCALE GENOMIC DNA]</scope>
    <source>
        <strain evidence="2">JCM 19239</strain>
    </source>
</reference>
<protein>
    <submittedName>
        <fullName evidence="1">Uncharacterized protein</fullName>
    </submittedName>
</protein>
<proteinExistence type="predicted"/>
<dbReference type="Proteomes" id="UP000029223">
    <property type="component" value="Unassembled WGS sequence"/>
</dbReference>
<organism evidence="1 2">
    <name type="scientific">Vibrio variabilis</name>
    <dbReference type="NCBI Taxonomy" id="990271"/>
    <lineage>
        <taxon>Bacteria</taxon>
        <taxon>Pseudomonadati</taxon>
        <taxon>Pseudomonadota</taxon>
        <taxon>Gammaproteobacteria</taxon>
        <taxon>Vibrionales</taxon>
        <taxon>Vibrionaceae</taxon>
        <taxon>Vibrio</taxon>
    </lineage>
</organism>
<gene>
    <name evidence="1" type="ORF">JCM19239_7114</name>
</gene>